<keyword evidence="1" id="KW-0472">Membrane</keyword>
<dbReference type="PATRIC" id="fig|33036.3.peg.1370"/>
<evidence type="ECO:0000313" key="3">
    <source>
        <dbReference type="Proteomes" id="UP000070383"/>
    </source>
</evidence>
<dbReference type="OrthoDB" id="1691931at2"/>
<organism evidence="2 3">
    <name type="scientific">Anaerococcus tetradius</name>
    <dbReference type="NCBI Taxonomy" id="33036"/>
    <lineage>
        <taxon>Bacteria</taxon>
        <taxon>Bacillati</taxon>
        <taxon>Bacillota</taxon>
        <taxon>Tissierellia</taxon>
        <taxon>Tissierellales</taxon>
        <taxon>Peptoniphilaceae</taxon>
        <taxon>Anaerococcus</taxon>
    </lineage>
</organism>
<dbReference type="RefSeq" id="WP_004837116.1">
    <property type="nucleotide sequence ID" value="NZ_KQ955281.1"/>
</dbReference>
<reference evidence="3" key="1">
    <citation type="submission" date="2016-01" db="EMBL/GenBank/DDBJ databases">
        <authorList>
            <person name="Mitreva M."/>
            <person name="Pepin K.H."/>
            <person name="Mihindukulasuriya K.A."/>
            <person name="Fulton R."/>
            <person name="Fronick C."/>
            <person name="O'Laughlin M."/>
            <person name="Miner T."/>
            <person name="Herter B."/>
            <person name="Rosa B.A."/>
            <person name="Cordes M."/>
            <person name="Tomlinson C."/>
            <person name="Wollam A."/>
            <person name="Palsikar V.B."/>
            <person name="Mardis E.R."/>
            <person name="Wilson R.K."/>
        </authorList>
    </citation>
    <scope>NUCLEOTIDE SEQUENCE [LARGE SCALE GENOMIC DNA]</scope>
    <source>
        <strain evidence="3">MJR8151</strain>
    </source>
</reference>
<feature type="transmembrane region" description="Helical" evidence="1">
    <location>
        <begin position="6"/>
        <end position="26"/>
    </location>
</feature>
<comment type="caution">
    <text evidence="2">The sequence shown here is derived from an EMBL/GenBank/DDBJ whole genome shotgun (WGS) entry which is preliminary data.</text>
</comment>
<dbReference type="STRING" id="33036.HMPREF3200_01383"/>
<keyword evidence="1" id="KW-1133">Transmembrane helix</keyword>
<keyword evidence="3" id="KW-1185">Reference proteome</keyword>
<dbReference type="EMBL" id="LRPM01000048">
    <property type="protein sequence ID" value="KWZ77562.1"/>
    <property type="molecule type" value="Genomic_DNA"/>
</dbReference>
<gene>
    <name evidence="2" type="ORF">HMPREF3200_01383</name>
</gene>
<proteinExistence type="predicted"/>
<name>A0A133KDB5_9FIRM</name>
<protein>
    <submittedName>
        <fullName evidence="2">Uncharacterized protein</fullName>
    </submittedName>
</protein>
<sequence length="121" mass="14072">MFGLAKAISEYGILIVIAGLFLYFYISDKRTWQKNQDKQFERSNEINDKLTEIIAKNTSRLELHETSLSKHSCDTRQSFDDLNARVDKIDDKIDLLRSTTQELATKAMAEEIKEEVRSLKR</sequence>
<dbReference type="Proteomes" id="UP000070383">
    <property type="component" value="Unassembled WGS sequence"/>
</dbReference>
<evidence type="ECO:0000256" key="1">
    <source>
        <dbReference type="SAM" id="Phobius"/>
    </source>
</evidence>
<dbReference type="AlphaFoldDB" id="A0A133KDB5"/>
<keyword evidence="1" id="KW-0812">Transmembrane</keyword>
<accession>A0A133KDB5</accession>
<evidence type="ECO:0000313" key="2">
    <source>
        <dbReference type="EMBL" id="KWZ77562.1"/>
    </source>
</evidence>